<dbReference type="InterPro" id="IPR027417">
    <property type="entry name" value="P-loop_NTPase"/>
</dbReference>
<name>A0ABX1KHF9_9MICO</name>
<organism evidence="2 3">
    <name type="scientific">Microbacterium salsuginis</name>
    <dbReference type="NCBI Taxonomy" id="2722803"/>
    <lineage>
        <taxon>Bacteria</taxon>
        <taxon>Bacillati</taxon>
        <taxon>Actinomycetota</taxon>
        <taxon>Actinomycetes</taxon>
        <taxon>Micrococcales</taxon>
        <taxon>Microbacteriaceae</taxon>
        <taxon>Microbacterium</taxon>
    </lineage>
</organism>
<dbReference type="Proteomes" id="UP001429745">
    <property type="component" value="Unassembled WGS sequence"/>
</dbReference>
<evidence type="ECO:0000313" key="2">
    <source>
        <dbReference type="EMBL" id="NLP85433.1"/>
    </source>
</evidence>
<protein>
    <submittedName>
        <fullName evidence="2">AAA family ATPase</fullName>
    </submittedName>
</protein>
<dbReference type="Pfam" id="PF13338">
    <property type="entry name" value="AbiEi_4"/>
    <property type="match status" value="1"/>
</dbReference>
<evidence type="ECO:0000313" key="3">
    <source>
        <dbReference type="Proteomes" id="UP001429745"/>
    </source>
</evidence>
<dbReference type="Gene3D" id="3.40.50.300">
    <property type="entry name" value="P-loop containing nucleotide triphosphate hydrolases"/>
    <property type="match status" value="1"/>
</dbReference>
<feature type="domain" description="AbiEi antitoxin N-terminal" evidence="1">
    <location>
        <begin position="288"/>
        <end position="313"/>
    </location>
</feature>
<dbReference type="SUPFAM" id="SSF52540">
    <property type="entry name" value="P-loop containing nucleoside triphosphate hydrolases"/>
    <property type="match status" value="1"/>
</dbReference>
<gene>
    <name evidence="2" type="ORF">HF576_16420</name>
</gene>
<accession>A0ABX1KHF9</accession>
<dbReference type="EMBL" id="JABACI010000005">
    <property type="protein sequence ID" value="NLP85433.1"/>
    <property type="molecule type" value="Genomic_DNA"/>
</dbReference>
<dbReference type="RefSeq" id="WP_168913924.1">
    <property type="nucleotide sequence ID" value="NZ_JABACI010000005.1"/>
</dbReference>
<dbReference type="InterPro" id="IPR025159">
    <property type="entry name" value="AbiEi_N"/>
</dbReference>
<reference evidence="2 3" key="1">
    <citation type="submission" date="2020-04" db="EMBL/GenBank/DDBJ databases">
        <title>CFH 90308 Microbacterium sp.</title>
        <authorList>
            <person name="Nie G."/>
            <person name="Ming H."/>
            <person name="Xia T."/>
        </authorList>
    </citation>
    <scope>NUCLEOTIDE SEQUENCE [LARGE SCALE GENOMIC DNA]</scope>
    <source>
        <strain evidence="2 3">CFH 90308</strain>
    </source>
</reference>
<sequence>MTHTFTAEWLMAQSFPPIRYVVPGVVPEGMTLLVAAPKIGKSWMVLGLGVALSCGTDALGALPVGEPRPVLYLALEDGPRRLQDRLLRLNPAEVSPLLEFRVEIPAGAVIETITEFMTKHAGSDPVVILDTLGKVMPPAGNASQYGHDYRVLSALKATCDAVPGSSLIIVHHTRKGGGEDFLDAVSGTQGIAGAADTVLVLRRERNEDRATLHVTSRDAAEGEYGLLMTETGAWQLDGQDLAGAAQAAQNAKSTAGVGDRMADVIATVGRFPEGIKPSDVKTLMTGVAGIDEYLRRAVESGRLVKLARGLYAPVRSVRSVRFPEIDGYETHKLTQLTPPELSGVSA</sequence>
<proteinExistence type="predicted"/>
<comment type="caution">
    <text evidence="2">The sequence shown here is derived from an EMBL/GenBank/DDBJ whole genome shotgun (WGS) entry which is preliminary data.</text>
</comment>
<dbReference type="Pfam" id="PF13481">
    <property type="entry name" value="AAA_25"/>
    <property type="match status" value="1"/>
</dbReference>
<evidence type="ECO:0000259" key="1">
    <source>
        <dbReference type="Pfam" id="PF13338"/>
    </source>
</evidence>
<keyword evidence="3" id="KW-1185">Reference proteome</keyword>